<dbReference type="EMBL" id="MCIF01000002">
    <property type="protein sequence ID" value="RAQ97556.1"/>
    <property type="molecule type" value="Genomic_DNA"/>
</dbReference>
<dbReference type="Proteomes" id="UP000248706">
    <property type="component" value="Unassembled WGS sequence"/>
</dbReference>
<proteinExistence type="predicted"/>
<feature type="region of interest" description="Disordered" evidence="1">
    <location>
        <begin position="177"/>
        <end position="226"/>
    </location>
</feature>
<keyword evidence="3" id="KW-1185">Reference proteome</keyword>
<evidence type="ECO:0000313" key="3">
    <source>
        <dbReference type="Proteomes" id="UP000248706"/>
    </source>
</evidence>
<name>A0A328VIL7_9CHLR</name>
<evidence type="ECO:0000256" key="1">
    <source>
        <dbReference type="SAM" id="MobiDB-lite"/>
    </source>
</evidence>
<sequence>MNDTVGRPAELFAAPTTRHSLDQFRQTLNHYFAVIGQQQEALSLEYLALRSQACLRLDQCLHLQRLLGQYHEQLLSFRGLLEQPQQLPDEIVPRRYLPLLFLHNAEGQTCHLLDLLMALPPAEQERAPARQRQRQLQTFLQSWEQLLHYYEELVFHTRALSDQTRFLLRRLSCEARKDTAPQPADGDQVASDRSDAAHSSDQSAEPSSSVPPDQYERQSGPDTQGR</sequence>
<comment type="caution">
    <text evidence="2">The sequence shown here is derived from an EMBL/GenBank/DDBJ whole genome shotgun (WGS) entry which is preliminary data.</text>
</comment>
<dbReference type="AlphaFoldDB" id="A0A328VIL7"/>
<dbReference type="RefSeq" id="WP_112432034.1">
    <property type="nucleotide sequence ID" value="NZ_MCIF01000002.1"/>
</dbReference>
<accession>A0A328VIL7</accession>
<reference evidence="2 3" key="1">
    <citation type="submission" date="2016-08" db="EMBL/GenBank/DDBJ databases">
        <title>Analysis of Carbohydrate Active Enzymes in Thermogemmatispora T81 Reveals Carbohydrate Degradation Ability.</title>
        <authorList>
            <person name="Tomazini A."/>
            <person name="Lal S."/>
            <person name="Stott M."/>
            <person name="Henrissat B."/>
            <person name="Polikarpov I."/>
            <person name="Sparling R."/>
            <person name="Levin D.B."/>
        </authorList>
    </citation>
    <scope>NUCLEOTIDE SEQUENCE [LARGE SCALE GENOMIC DNA]</scope>
    <source>
        <strain evidence="2 3">T81</strain>
    </source>
</reference>
<evidence type="ECO:0000313" key="2">
    <source>
        <dbReference type="EMBL" id="RAQ97556.1"/>
    </source>
</evidence>
<dbReference type="OrthoDB" id="158710at2"/>
<protein>
    <submittedName>
        <fullName evidence="2">Uncharacterized protein</fullName>
    </submittedName>
</protein>
<organism evidence="2 3">
    <name type="scientific">Thermogemmatispora tikiterensis</name>
    <dbReference type="NCBI Taxonomy" id="1825093"/>
    <lineage>
        <taxon>Bacteria</taxon>
        <taxon>Bacillati</taxon>
        <taxon>Chloroflexota</taxon>
        <taxon>Ktedonobacteria</taxon>
        <taxon>Thermogemmatisporales</taxon>
        <taxon>Thermogemmatisporaceae</taxon>
        <taxon>Thermogemmatispora</taxon>
    </lineage>
</organism>
<gene>
    <name evidence="2" type="ORF">A4R35_18610</name>
</gene>